<reference evidence="7" key="1">
    <citation type="submission" date="2020-02" db="EMBL/GenBank/DDBJ databases">
        <authorList>
            <person name="Scholz U."/>
            <person name="Mascher M."/>
            <person name="Fiebig A."/>
        </authorList>
    </citation>
    <scope>NUCLEOTIDE SEQUENCE</scope>
</reference>
<feature type="compositionally biased region" description="Basic residues" evidence="4">
    <location>
        <begin position="576"/>
        <end position="591"/>
    </location>
</feature>
<feature type="compositionally biased region" description="Polar residues" evidence="4">
    <location>
        <begin position="882"/>
        <end position="895"/>
    </location>
</feature>
<dbReference type="Pfam" id="PF00630">
    <property type="entry name" value="Filamin"/>
    <property type="match status" value="1"/>
</dbReference>
<feature type="compositionally biased region" description="Basic and acidic residues" evidence="4">
    <location>
        <begin position="543"/>
        <end position="571"/>
    </location>
</feature>
<feature type="compositionally biased region" description="Basic and acidic residues" evidence="4">
    <location>
        <begin position="948"/>
        <end position="1006"/>
    </location>
</feature>
<evidence type="ECO:0000256" key="1">
    <source>
        <dbReference type="PROSITE-ProRule" id="PRU00087"/>
    </source>
</evidence>
<dbReference type="PROSITE" id="PS50194">
    <property type="entry name" value="FILAMIN_REPEAT"/>
    <property type="match status" value="1"/>
</dbReference>
<feature type="compositionally biased region" description="Basic and acidic residues" evidence="4">
    <location>
        <begin position="746"/>
        <end position="767"/>
    </location>
</feature>
<keyword evidence="2" id="KW-0694">RNA-binding</keyword>
<dbReference type="PANTHER" id="PTHR32343">
    <property type="entry name" value="SERINE/ARGININE-RICH SPLICING FACTOR"/>
    <property type="match status" value="1"/>
</dbReference>
<dbReference type="InterPro" id="IPR012677">
    <property type="entry name" value="Nucleotide-bd_a/b_plait_sf"/>
</dbReference>
<accession>A0A7I8KEW1</accession>
<feature type="zinc finger region" description="C3H1-type" evidence="3">
    <location>
        <begin position="246"/>
        <end position="267"/>
    </location>
</feature>
<protein>
    <submittedName>
        <fullName evidence="7">Uncharacterized protein</fullName>
    </submittedName>
</protein>
<dbReference type="SMART" id="SM00557">
    <property type="entry name" value="IG_FLMN"/>
    <property type="match status" value="1"/>
</dbReference>
<dbReference type="InterPro" id="IPR000504">
    <property type="entry name" value="RRM_dom"/>
</dbReference>
<gene>
    <name evidence="7" type="ORF">SI8410_05006866</name>
</gene>
<feature type="compositionally biased region" description="Basic residues" evidence="4">
    <location>
        <begin position="499"/>
        <end position="542"/>
    </location>
</feature>
<dbReference type="InterPro" id="IPR014756">
    <property type="entry name" value="Ig_E-set"/>
</dbReference>
<dbReference type="SUPFAM" id="SSF54928">
    <property type="entry name" value="RNA-binding domain, RBD"/>
    <property type="match status" value="1"/>
</dbReference>
<feature type="compositionally biased region" description="Basic and acidic residues" evidence="4">
    <location>
        <begin position="43"/>
        <end position="54"/>
    </location>
</feature>
<dbReference type="InterPro" id="IPR017868">
    <property type="entry name" value="Filamin/ABP280_repeat-like"/>
</dbReference>
<feature type="region of interest" description="Disordered" evidence="4">
    <location>
        <begin position="1252"/>
        <end position="1289"/>
    </location>
</feature>
<dbReference type="EMBL" id="LR746268">
    <property type="protein sequence ID" value="CAA7396203.1"/>
    <property type="molecule type" value="Genomic_DNA"/>
</dbReference>
<feature type="compositionally biased region" description="Basic and acidic residues" evidence="4">
    <location>
        <begin position="716"/>
        <end position="739"/>
    </location>
</feature>
<evidence type="ECO:0000256" key="3">
    <source>
        <dbReference type="PROSITE-ProRule" id="PRU00723"/>
    </source>
</evidence>
<feature type="compositionally biased region" description="Basic residues" evidence="4">
    <location>
        <begin position="598"/>
        <end position="653"/>
    </location>
</feature>
<evidence type="ECO:0000256" key="2">
    <source>
        <dbReference type="PROSITE-ProRule" id="PRU00176"/>
    </source>
</evidence>
<dbReference type="InterPro" id="IPR001298">
    <property type="entry name" value="Filamin/ABP280_rpt"/>
</dbReference>
<proteinExistence type="predicted"/>
<evidence type="ECO:0000256" key="4">
    <source>
        <dbReference type="SAM" id="MobiDB-lite"/>
    </source>
</evidence>
<feature type="compositionally biased region" description="Basic and acidic residues" evidence="4">
    <location>
        <begin position="654"/>
        <end position="693"/>
    </location>
</feature>
<feature type="compositionally biased region" description="Basic and acidic residues" evidence="4">
    <location>
        <begin position="864"/>
        <end position="881"/>
    </location>
</feature>
<feature type="domain" description="C3H1-type" evidence="6">
    <location>
        <begin position="246"/>
        <end position="267"/>
    </location>
</feature>
<dbReference type="Gene3D" id="2.60.40.10">
    <property type="entry name" value="Immunoglobulins"/>
    <property type="match status" value="1"/>
</dbReference>
<sequence>MSDRGAAGAKPIWMKQAEEAKLKSEAEKAAAAKAAFEATFKGVERAANEGKEPGGSDTEGEEEEEDLESKPVGPVDPAKCTAAGAGIAGGTACAPSSFVVVTKDADGRKVLTGGANLRVKISPGLGVGGSDQEGVVKDQGDGTYTVTYAVPKRGNYMVSVECDGKPIMGSPFPVFFSTGPAVGSTVAPAPVVPYPNLVNQTMPNMPNYSGSVSGAFPGLLGMIPGAVPGVSGGLVLPGIGASLGEVCREYLSGRCSKSDCKYAHPPHNLLMMALAATTTMGTLSQQPMAPSAAAMAAAQAIVAAQALQAHAAQVQAHTKSKGDALEKTDSLRKTVQVSNLSPLLTAEHLKQLFGYCGTVVDCTIADSKHFAYIEYSKPEEAAAALHLNNMDVGGRPLNVEMAKSLPSKPAVSSSSVQQSSLPLMMQQAVAMQQMQFQQSLIMQQNLAAQQAATRAATMKSATEMASARAAEISKKLKADMPIEDKEETRKSRSPSAPRPRSKSRSRSPTKHRRSRRSRSASPARHSRDRRSRTPVRSRHRSHYTSERRSYRDDRDDRDHRRRERERSRDHYSYVSRRNKSRSISPRKRKSSRAGSASPRRHRESLSPRSRKSSRAASKSPRHHRENKSSPRRSHGTSSRHHRRSPSRSNAGRHRSPEKEDKVEANRKGLKTEKADRKSRAAKDSGETGRDKAVDSSTINHGTSSRRGRHSGSVSPDGKDHSSDGEDKSKVDKKKLDDGKSYPGKLSGKDGENTMKDPRENKEDKDVDSSSISHKRGSLVSEDEASRNRKDHSKHKRSRTDDKDSERIDSTLKDPNLVADNSDDKQDKRAESSPVPKSHGKDSSCVEDPENFRHEKSSSKHRSHVKSDTAGREKDLGNDRRSTNTPTSKSHRNGSSPVDDLADRRRHDKSSSKHRSHDKDETVARGTELGDDRKVSESSSSRSRKRSSKRSDERYSEDAGDRSRGDNSKGDHRNRERGAATDESRYVDSDSGLGEERRESSVLKAERSGSLSPEVGSIKTPKNYRVHETSITDNGTSSIDNAQDCVNELTDVKSRVDINADNSVEHTNADDELKKRCRIAVLDEYVSFSSDVNDQGKQVESKLEIEEANDGEHRVKPNSVHRVKEVSDPVTEVQYSEHISEEYVGGGSCIILSKSISPDESHEEPFVNLNGGTDMFSEHAYTSVDQDHVDNESSNAKVYSSPKMATIPRPQDDTGCESRMIRKTVITGEDHFMLPGSVTLNYVDGLTRTYATGEEGEKLESSKAIDDETSSPHEYFESIGGDTSNSSKIPEISVLKCGEPQDLTGTVKQDESKHGDELYNTC</sequence>
<keyword evidence="3" id="KW-0863">Zinc-finger</keyword>
<dbReference type="PROSITE" id="PS50103">
    <property type="entry name" value="ZF_C3H1"/>
    <property type="match status" value="1"/>
</dbReference>
<dbReference type="Gene3D" id="3.30.70.330">
    <property type="match status" value="1"/>
</dbReference>
<dbReference type="PANTHER" id="PTHR32343:SF8">
    <property type="entry name" value="RNA RECOGNITION MOTIF (RRM)-CONTAINING PROTEIN"/>
    <property type="match status" value="1"/>
</dbReference>
<dbReference type="PROSITE" id="PS50102">
    <property type="entry name" value="RRM"/>
    <property type="match status" value="1"/>
</dbReference>
<dbReference type="InterPro" id="IPR000571">
    <property type="entry name" value="Znf_CCCH"/>
</dbReference>
<feature type="compositionally biased region" description="Basic and acidic residues" evidence="4">
    <location>
        <begin position="798"/>
        <end position="811"/>
    </location>
</feature>
<dbReference type="GO" id="GO:0003723">
    <property type="term" value="F:RNA binding"/>
    <property type="evidence" value="ECO:0007669"/>
    <property type="project" value="UniProtKB-UniRule"/>
</dbReference>
<keyword evidence="3" id="KW-0479">Metal-binding</keyword>
<feature type="compositionally biased region" description="Basic and acidic residues" evidence="4">
    <location>
        <begin position="838"/>
        <end position="857"/>
    </location>
</feature>
<dbReference type="InterPro" id="IPR054429">
    <property type="entry name" value="Znf-CCCH_Muscleblind-like"/>
</dbReference>
<feature type="region of interest" description="Disordered" evidence="4">
    <location>
        <begin position="1301"/>
        <end position="1321"/>
    </location>
</feature>
<dbReference type="SMART" id="SM00356">
    <property type="entry name" value="ZnF_C3H1"/>
    <property type="match status" value="1"/>
</dbReference>
<dbReference type="OrthoDB" id="79941at2759"/>
<evidence type="ECO:0000259" key="6">
    <source>
        <dbReference type="PROSITE" id="PS50103"/>
    </source>
</evidence>
<feature type="region of interest" description="Disordered" evidence="4">
    <location>
        <begin position="43"/>
        <end position="76"/>
    </location>
</feature>
<feature type="compositionally biased region" description="Basic and acidic residues" evidence="4">
    <location>
        <begin position="473"/>
        <end position="490"/>
    </location>
</feature>
<organism evidence="7 8">
    <name type="scientific">Spirodela intermedia</name>
    <name type="common">Intermediate duckweed</name>
    <dbReference type="NCBI Taxonomy" id="51605"/>
    <lineage>
        <taxon>Eukaryota</taxon>
        <taxon>Viridiplantae</taxon>
        <taxon>Streptophyta</taxon>
        <taxon>Embryophyta</taxon>
        <taxon>Tracheophyta</taxon>
        <taxon>Spermatophyta</taxon>
        <taxon>Magnoliopsida</taxon>
        <taxon>Liliopsida</taxon>
        <taxon>Araceae</taxon>
        <taxon>Lemnoideae</taxon>
        <taxon>Spirodela</taxon>
    </lineage>
</organism>
<feature type="compositionally biased region" description="Basic and acidic residues" evidence="4">
    <location>
        <begin position="1307"/>
        <end position="1321"/>
    </location>
</feature>
<feature type="compositionally biased region" description="Acidic residues" evidence="4">
    <location>
        <begin position="58"/>
        <end position="67"/>
    </location>
</feature>
<evidence type="ECO:0000313" key="8">
    <source>
        <dbReference type="Proteomes" id="UP000663760"/>
    </source>
</evidence>
<feature type="compositionally biased region" description="Basic and acidic residues" evidence="4">
    <location>
        <begin position="900"/>
        <end position="935"/>
    </location>
</feature>
<feature type="region of interest" description="Disordered" evidence="4">
    <location>
        <begin position="1193"/>
        <end position="1214"/>
    </location>
</feature>
<evidence type="ECO:0000313" key="7">
    <source>
        <dbReference type="EMBL" id="CAA7396203.1"/>
    </source>
</evidence>
<feature type="domain" description="RRM" evidence="5">
    <location>
        <begin position="333"/>
        <end position="404"/>
    </location>
</feature>
<dbReference type="Pfam" id="PF00076">
    <property type="entry name" value="RRM_1"/>
    <property type="match status" value="1"/>
</dbReference>
<dbReference type="InterPro" id="IPR035979">
    <property type="entry name" value="RBD_domain_sf"/>
</dbReference>
<keyword evidence="3" id="KW-0862">Zinc</keyword>
<feature type="compositionally biased region" description="Basic and acidic residues" evidence="4">
    <location>
        <begin position="821"/>
        <end position="830"/>
    </location>
</feature>
<dbReference type="InterPro" id="IPR013783">
    <property type="entry name" value="Ig-like_fold"/>
</dbReference>
<evidence type="ECO:0000259" key="5">
    <source>
        <dbReference type="PROSITE" id="PS50102"/>
    </source>
</evidence>
<dbReference type="Pfam" id="PF22628">
    <property type="entry name" value="zf-CCCH_10"/>
    <property type="match status" value="1"/>
</dbReference>
<dbReference type="Proteomes" id="UP000663760">
    <property type="component" value="Chromosome 5"/>
</dbReference>
<dbReference type="CDD" id="cd00590">
    <property type="entry name" value="RRM_SF"/>
    <property type="match status" value="1"/>
</dbReference>
<dbReference type="SMART" id="SM00360">
    <property type="entry name" value="RRM"/>
    <property type="match status" value="1"/>
</dbReference>
<feature type="compositionally biased region" description="Basic residues" evidence="4">
    <location>
        <begin position="788"/>
        <end position="797"/>
    </location>
</feature>
<dbReference type="SUPFAM" id="SSF81296">
    <property type="entry name" value="E set domains"/>
    <property type="match status" value="1"/>
</dbReference>
<feature type="repeat" description="Filamin" evidence="1">
    <location>
        <begin position="72"/>
        <end position="176"/>
    </location>
</feature>
<name>A0A7I8KEW1_SPIIN</name>
<dbReference type="GO" id="GO:0008270">
    <property type="term" value="F:zinc ion binding"/>
    <property type="evidence" value="ECO:0007669"/>
    <property type="project" value="UniProtKB-KW"/>
</dbReference>
<feature type="compositionally biased region" description="Basic and acidic residues" evidence="4">
    <location>
        <begin position="1254"/>
        <end position="1275"/>
    </location>
</feature>
<feature type="region of interest" description="Disordered" evidence="4">
    <location>
        <begin position="473"/>
        <end position="1022"/>
    </location>
</feature>
<keyword evidence="8" id="KW-1185">Reference proteome</keyword>